<evidence type="ECO:0000313" key="3">
    <source>
        <dbReference type="Proteomes" id="UP000054928"/>
    </source>
</evidence>
<dbReference type="RefSeq" id="XP_024579860.1">
    <property type="nucleotide sequence ID" value="XM_024729488.1"/>
</dbReference>
<reference evidence="3" key="1">
    <citation type="submission" date="2014-09" db="EMBL/GenBank/DDBJ databases">
        <authorList>
            <person name="Sharma Rahul"/>
            <person name="Thines Marco"/>
        </authorList>
    </citation>
    <scope>NUCLEOTIDE SEQUENCE [LARGE SCALE GENOMIC DNA]</scope>
</reference>
<feature type="compositionally biased region" description="Basic and acidic residues" evidence="1">
    <location>
        <begin position="14"/>
        <end position="25"/>
    </location>
</feature>
<feature type="region of interest" description="Disordered" evidence="1">
    <location>
        <begin position="1"/>
        <end position="25"/>
    </location>
</feature>
<evidence type="ECO:0000313" key="2">
    <source>
        <dbReference type="EMBL" id="CEG43491.1"/>
    </source>
</evidence>
<protein>
    <submittedName>
        <fullName evidence="2">Uncharacterized protein</fullName>
    </submittedName>
</protein>
<dbReference type="Proteomes" id="UP000054928">
    <property type="component" value="Unassembled WGS sequence"/>
</dbReference>
<name>A0A0N7L675_PLAHL</name>
<dbReference type="GeneID" id="36408739"/>
<organism evidence="2 3">
    <name type="scientific">Plasmopara halstedii</name>
    <name type="common">Downy mildew of sunflower</name>
    <dbReference type="NCBI Taxonomy" id="4781"/>
    <lineage>
        <taxon>Eukaryota</taxon>
        <taxon>Sar</taxon>
        <taxon>Stramenopiles</taxon>
        <taxon>Oomycota</taxon>
        <taxon>Peronosporomycetes</taxon>
        <taxon>Peronosporales</taxon>
        <taxon>Peronosporaceae</taxon>
        <taxon>Plasmopara</taxon>
    </lineage>
</organism>
<feature type="compositionally biased region" description="Polar residues" evidence="1">
    <location>
        <begin position="1"/>
        <end position="13"/>
    </location>
</feature>
<keyword evidence="3" id="KW-1185">Reference proteome</keyword>
<dbReference type="EMBL" id="CCYD01000667">
    <property type="protein sequence ID" value="CEG43491.1"/>
    <property type="molecule type" value="Genomic_DNA"/>
</dbReference>
<accession>A0A0N7L675</accession>
<sequence length="65" mass="7275">MTNSVGRCTISSHTKPDIAKRRAGDKRESALTGIDSWDGQKCFMIEAEQQHIALVLSRFEVARVK</sequence>
<dbReference type="AlphaFoldDB" id="A0A0N7L675"/>
<evidence type="ECO:0000256" key="1">
    <source>
        <dbReference type="SAM" id="MobiDB-lite"/>
    </source>
</evidence>
<proteinExistence type="predicted"/>